<feature type="compositionally biased region" description="Polar residues" evidence="9">
    <location>
        <begin position="16"/>
        <end position="26"/>
    </location>
</feature>
<comment type="similarity">
    <text evidence="1">Belongs to the cytidylyltransferase family.</text>
</comment>
<dbReference type="InterPro" id="IPR045049">
    <property type="entry name" value="Pcy1-like"/>
</dbReference>
<dbReference type="AlphaFoldDB" id="A0A9W8CJU3"/>
<feature type="region of interest" description="Disordered" evidence="9">
    <location>
        <begin position="317"/>
        <end position="350"/>
    </location>
</feature>
<feature type="compositionally biased region" description="Basic and acidic residues" evidence="9">
    <location>
        <begin position="382"/>
        <end position="396"/>
    </location>
</feature>
<dbReference type="EC" id="2.7.7.15" evidence="8"/>
<evidence type="ECO:0000256" key="9">
    <source>
        <dbReference type="SAM" id="MobiDB-lite"/>
    </source>
</evidence>
<dbReference type="NCBIfam" id="TIGR00125">
    <property type="entry name" value="cyt_tran_rel"/>
    <property type="match status" value="1"/>
</dbReference>
<feature type="region of interest" description="Disordered" evidence="9">
    <location>
        <begin position="366"/>
        <end position="408"/>
    </location>
</feature>
<feature type="region of interest" description="Disordered" evidence="9">
    <location>
        <begin position="1"/>
        <end position="47"/>
    </location>
</feature>
<dbReference type="PANTHER" id="PTHR10739">
    <property type="entry name" value="CYTIDYLYLTRANSFERASE"/>
    <property type="match status" value="1"/>
</dbReference>
<accession>A0A9W8CJU3</accession>
<dbReference type="EMBL" id="JANBOH010000147">
    <property type="protein sequence ID" value="KAJ1644712.1"/>
    <property type="molecule type" value="Genomic_DNA"/>
</dbReference>
<dbReference type="PANTHER" id="PTHR10739:SF13">
    <property type="entry name" value="CHOLINE-PHOSPHATE CYTIDYLYLTRANSFERASE"/>
    <property type="match status" value="1"/>
</dbReference>
<evidence type="ECO:0000313" key="12">
    <source>
        <dbReference type="EMBL" id="KAJ1644712.1"/>
    </source>
</evidence>
<dbReference type="InterPro" id="IPR004821">
    <property type="entry name" value="Cyt_trans-like"/>
</dbReference>
<feature type="domain" description="Mtf2-like C-terminal" evidence="11">
    <location>
        <begin position="582"/>
        <end position="746"/>
    </location>
</feature>
<keyword evidence="2" id="KW-0444">Lipid biosynthesis</keyword>
<comment type="caution">
    <text evidence="12">The sequence shown here is derived from an EMBL/GenBank/DDBJ whole genome shotgun (WGS) entry which is preliminary data.</text>
</comment>
<dbReference type="InterPro" id="IPR041723">
    <property type="entry name" value="CCT"/>
</dbReference>
<keyword evidence="7" id="KW-1208">Phospholipid metabolism</keyword>
<dbReference type="GO" id="GO:0031210">
    <property type="term" value="F:phosphatidylcholine binding"/>
    <property type="evidence" value="ECO:0007669"/>
    <property type="project" value="TreeGrafter"/>
</dbReference>
<evidence type="ECO:0000259" key="11">
    <source>
        <dbReference type="Pfam" id="PF19189"/>
    </source>
</evidence>
<dbReference type="GO" id="GO:0005739">
    <property type="term" value="C:mitochondrion"/>
    <property type="evidence" value="ECO:0007669"/>
    <property type="project" value="InterPro"/>
</dbReference>
<dbReference type="CDD" id="cd02174">
    <property type="entry name" value="CCT"/>
    <property type="match status" value="1"/>
</dbReference>
<keyword evidence="3 12" id="KW-0808">Transferase</keyword>
<dbReference type="Proteomes" id="UP001145021">
    <property type="component" value="Unassembled WGS sequence"/>
</dbReference>
<dbReference type="GO" id="GO:0004105">
    <property type="term" value="F:choline-phosphate cytidylyltransferase activity"/>
    <property type="evidence" value="ECO:0007669"/>
    <property type="project" value="UniProtKB-EC"/>
</dbReference>
<name>A0A9W8CJU3_9FUNG</name>
<evidence type="ECO:0000256" key="2">
    <source>
        <dbReference type="ARBA" id="ARBA00022516"/>
    </source>
</evidence>
<dbReference type="SUPFAM" id="SSF52374">
    <property type="entry name" value="Nucleotidylyl transferase"/>
    <property type="match status" value="1"/>
</dbReference>
<sequence>MGSTGKASGSSSSNSLNDQPTSTPSSPKLGASRSGSPLLTLDPGSPMGLSDADPNVLKCFKPIEVNPSYEVPTDRDYYINPPPRDRPVRLYCDGIYDLMHYGHMRALEQAKKSLPNVYLMVGMCNDKDTHARKGKTVQSDLERYESMRHCRWVDEVIPDAPWIVTQEFLDEHEIDYVCHDDLPYASAESDDVYAFVKAQGRFLPTQRTDGVSTSDLITRIVRDYDKYLRRNLERGMSPKDLNISFLKEQELNIQKQIAAIRDQIKRNFQGTREDVVGELEDLKAELRHTKVFWEDRRQDIVRGFTSMFGSQVNKIFGRKRRGPDNASLNAETPTKKTRKSSEKSIDDQSFEDAPLFVPIRTLKTSTHMRLQKDSGQNNDNFAETKDKQGAEADQPDKSNGYSEPDSLDDVFKMLDLPSFDPKDGVSSRIMENKQQVDGNKLNGNQDDIDMQGLFKELDRNNDFSDSSRSNIKRSISFNDGNEQSKADPMDEFEKILKDLADEDTEVFRSDNPAPFFWDKAASKSLSTKGKGSKDDYLDNLNPDTLFEDGPRASAFSAEKLAGDPNRISKIAARIVEDAKLTKHINEQQEQQARQSKAVFKKEEKSFKEREHNQLGKLSQCRSVSALSSFVYEELLPKTNDVKSGFAARPSPTVFADTIRASRELRVPQIAFFIYNFCRTRMDLIDKLQILDSDVYEELLATTWNRLRDISGVFFILQDAIAMGVVGSPQLERQIDQIVVELRKIYNMDDFANQVSMLKDKILPKRSVHEDMLAQSKDNTSPVHLGSLKRFNLDKKQM</sequence>
<dbReference type="Gene3D" id="3.40.50.620">
    <property type="entry name" value="HUPs"/>
    <property type="match status" value="1"/>
</dbReference>
<feature type="compositionally biased region" description="Low complexity" evidence="9">
    <location>
        <begin position="1"/>
        <end position="15"/>
    </location>
</feature>
<dbReference type="GO" id="GO:0005635">
    <property type="term" value="C:nuclear envelope"/>
    <property type="evidence" value="ECO:0007669"/>
    <property type="project" value="TreeGrafter"/>
</dbReference>
<dbReference type="InterPro" id="IPR043837">
    <property type="entry name" value="Mtf2-like_C"/>
</dbReference>
<keyword evidence="13" id="KW-1185">Reference proteome</keyword>
<evidence type="ECO:0000256" key="3">
    <source>
        <dbReference type="ARBA" id="ARBA00022679"/>
    </source>
</evidence>
<proteinExistence type="inferred from homology"/>
<evidence type="ECO:0000256" key="1">
    <source>
        <dbReference type="ARBA" id="ARBA00010101"/>
    </source>
</evidence>
<keyword evidence="4 12" id="KW-0548">Nucleotidyltransferase</keyword>
<evidence type="ECO:0000256" key="5">
    <source>
        <dbReference type="ARBA" id="ARBA00023098"/>
    </source>
</evidence>
<organism evidence="12 13">
    <name type="scientific">Coemansia asiatica</name>
    <dbReference type="NCBI Taxonomy" id="1052880"/>
    <lineage>
        <taxon>Eukaryota</taxon>
        <taxon>Fungi</taxon>
        <taxon>Fungi incertae sedis</taxon>
        <taxon>Zoopagomycota</taxon>
        <taxon>Kickxellomycotina</taxon>
        <taxon>Kickxellomycetes</taxon>
        <taxon>Kickxellales</taxon>
        <taxon>Kickxellaceae</taxon>
        <taxon>Coemansia</taxon>
    </lineage>
</organism>
<evidence type="ECO:0000259" key="10">
    <source>
        <dbReference type="Pfam" id="PF01467"/>
    </source>
</evidence>
<protein>
    <recommendedName>
        <fullName evidence="8">choline-phosphate cytidylyltransferase</fullName>
        <ecNumber evidence="8">2.7.7.15</ecNumber>
    </recommendedName>
</protein>
<dbReference type="InterPro" id="IPR014729">
    <property type="entry name" value="Rossmann-like_a/b/a_fold"/>
</dbReference>
<dbReference type="Pfam" id="PF01467">
    <property type="entry name" value="CTP_transf_like"/>
    <property type="match status" value="1"/>
</dbReference>
<evidence type="ECO:0000256" key="4">
    <source>
        <dbReference type="ARBA" id="ARBA00022695"/>
    </source>
</evidence>
<feature type="compositionally biased region" description="Polar residues" evidence="9">
    <location>
        <begin position="366"/>
        <end position="381"/>
    </location>
</feature>
<keyword evidence="5" id="KW-0443">Lipid metabolism</keyword>
<dbReference type="Pfam" id="PF19189">
    <property type="entry name" value="Mtf2"/>
    <property type="match status" value="1"/>
</dbReference>
<feature type="domain" description="Cytidyltransferase-like" evidence="10">
    <location>
        <begin position="91"/>
        <end position="219"/>
    </location>
</feature>
<reference evidence="12" key="1">
    <citation type="submission" date="2022-07" db="EMBL/GenBank/DDBJ databases">
        <title>Phylogenomic reconstructions and comparative analyses of Kickxellomycotina fungi.</title>
        <authorList>
            <person name="Reynolds N.K."/>
            <person name="Stajich J.E."/>
            <person name="Barry K."/>
            <person name="Grigoriev I.V."/>
            <person name="Crous P."/>
            <person name="Smith M.E."/>
        </authorList>
    </citation>
    <scope>NUCLEOTIDE SEQUENCE</scope>
    <source>
        <strain evidence="12">NBRC 105413</strain>
    </source>
</reference>
<keyword evidence="6" id="KW-0594">Phospholipid biosynthesis</keyword>
<evidence type="ECO:0000256" key="6">
    <source>
        <dbReference type="ARBA" id="ARBA00023209"/>
    </source>
</evidence>
<evidence type="ECO:0000313" key="13">
    <source>
        <dbReference type="Proteomes" id="UP001145021"/>
    </source>
</evidence>
<evidence type="ECO:0000256" key="8">
    <source>
        <dbReference type="ARBA" id="ARBA00026101"/>
    </source>
</evidence>
<gene>
    <name evidence="12" type="primary">PCT1</name>
    <name evidence="12" type="ORF">LPJ64_003628</name>
</gene>
<evidence type="ECO:0000256" key="7">
    <source>
        <dbReference type="ARBA" id="ARBA00023264"/>
    </source>
</evidence>